<evidence type="ECO:0000313" key="3">
    <source>
        <dbReference type="Proteomes" id="UP000799770"/>
    </source>
</evidence>
<feature type="compositionally biased region" description="Basic and acidic residues" evidence="1">
    <location>
        <begin position="74"/>
        <end position="103"/>
    </location>
</feature>
<dbReference type="OrthoDB" id="3945172at2759"/>
<dbReference type="Proteomes" id="UP000799770">
    <property type="component" value="Unassembled WGS sequence"/>
</dbReference>
<sequence length="147" mass="15757">MAAPAPSPSEFLTFYRTVVVRSTLRRSLLQSRQPTLRPVQAFNNSQRQFSISSATRKELSTDDSVKTDQYTGDKGSKHATNKEAEGDHHDVQSSAIKEAKHSSNETGTGGNATEASDSAGGASKAKKEFPEAPDMIGMQDERGGRGG</sequence>
<protein>
    <submittedName>
        <fullName evidence="2">Uncharacterized protein</fullName>
    </submittedName>
</protein>
<accession>A0A6A5ZTW8</accession>
<proteinExistence type="predicted"/>
<evidence type="ECO:0000313" key="2">
    <source>
        <dbReference type="EMBL" id="KAF2122706.1"/>
    </source>
</evidence>
<name>A0A6A5ZTW8_9PLEO</name>
<gene>
    <name evidence="2" type="ORF">BDV96DRAFT_4596</name>
</gene>
<dbReference type="AlphaFoldDB" id="A0A6A5ZTW8"/>
<dbReference type="EMBL" id="ML977310">
    <property type="protein sequence ID" value="KAF2122706.1"/>
    <property type="molecule type" value="Genomic_DNA"/>
</dbReference>
<feature type="compositionally biased region" description="Basic and acidic residues" evidence="1">
    <location>
        <begin position="55"/>
        <end position="66"/>
    </location>
</feature>
<feature type="region of interest" description="Disordered" evidence="1">
    <location>
        <begin position="36"/>
        <end position="147"/>
    </location>
</feature>
<evidence type="ECO:0000256" key="1">
    <source>
        <dbReference type="SAM" id="MobiDB-lite"/>
    </source>
</evidence>
<keyword evidence="3" id="KW-1185">Reference proteome</keyword>
<feature type="compositionally biased region" description="Polar residues" evidence="1">
    <location>
        <begin position="41"/>
        <end position="54"/>
    </location>
</feature>
<organism evidence="2 3">
    <name type="scientific">Lophiotrema nucula</name>
    <dbReference type="NCBI Taxonomy" id="690887"/>
    <lineage>
        <taxon>Eukaryota</taxon>
        <taxon>Fungi</taxon>
        <taxon>Dikarya</taxon>
        <taxon>Ascomycota</taxon>
        <taxon>Pezizomycotina</taxon>
        <taxon>Dothideomycetes</taxon>
        <taxon>Pleosporomycetidae</taxon>
        <taxon>Pleosporales</taxon>
        <taxon>Lophiotremataceae</taxon>
        <taxon>Lophiotrema</taxon>
    </lineage>
</organism>
<reference evidence="2" key="1">
    <citation type="journal article" date="2020" name="Stud. Mycol.">
        <title>101 Dothideomycetes genomes: a test case for predicting lifestyles and emergence of pathogens.</title>
        <authorList>
            <person name="Haridas S."/>
            <person name="Albert R."/>
            <person name="Binder M."/>
            <person name="Bloem J."/>
            <person name="Labutti K."/>
            <person name="Salamov A."/>
            <person name="Andreopoulos B."/>
            <person name="Baker S."/>
            <person name="Barry K."/>
            <person name="Bills G."/>
            <person name="Bluhm B."/>
            <person name="Cannon C."/>
            <person name="Castanera R."/>
            <person name="Culley D."/>
            <person name="Daum C."/>
            <person name="Ezra D."/>
            <person name="Gonzalez J."/>
            <person name="Henrissat B."/>
            <person name="Kuo A."/>
            <person name="Liang C."/>
            <person name="Lipzen A."/>
            <person name="Lutzoni F."/>
            <person name="Magnuson J."/>
            <person name="Mondo S."/>
            <person name="Nolan M."/>
            <person name="Ohm R."/>
            <person name="Pangilinan J."/>
            <person name="Park H.-J."/>
            <person name="Ramirez L."/>
            <person name="Alfaro M."/>
            <person name="Sun H."/>
            <person name="Tritt A."/>
            <person name="Yoshinaga Y."/>
            <person name="Zwiers L.-H."/>
            <person name="Turgeon B."/>
            <person name="Goodwin S."/>
            <person name="Spatafora J."/>
            <person name="Crous P."/>
            <person name="Grigoriev I."/>
        </authorList>
    </citation>
    <scope>NUCLEOTIDE SEQUENCE</scope>
    <source>
        <strain evidence="2">CBS 627.86</strain>
    </source>
</reference>